<proteinExistence type="inferred from homology"/>
<dbReference type="Pfam" id="PF04138">
    <property type="entry name" value="GtrA_DPMS_TM"/>
    <property type="match status" value="1"/>
</dbReference>
<dbReference type="AlphaFoldDB" id="A0A0G0QLX5"/>
<comment type="similarity">
    <text evidence="2">Belongs to the GtrA family.</text>
</comment>
<keyword evidence="3 6" id="KW-0812">Transmembrane</keyword>
<dbReference type="Proteomes" id="UP000034072">
    <property type="component" value="Unassembled WGS sequence"/>
</dbReference>
<evidence type="ECO:0000256" key="4">
    <source>
        <dbReference type="ARBA" id="ARBA00022989"/>
    </source>
</evidence>
<name>A0A0G0QLX5_9BACT</name>
<feature type="transmembrane region" description="Helical" evidence="6">
    <location>
        <begin position="102"/>
        <end position="121"/>
    </location>
</feature>
<evidence type="ECO:0000313" key="8">
    <source>
        <dbReference type="EMBL" id="KKR41103.1"/>
    </source>
</evidence>
<comment type="caution">
    <text evidence="8">The sequence shown here is derived from an EMBL/GenBank/DDBJ whole genome shotgun (WGS) entry which is preliminary data.</text>
</comment>
<evidence type="ECO:0000256" key="6">
    <source>
        <dbReference type="SAM" id="Phobius"/>
    </source>
</evidence>
<feature type="transmembrane region" description="Helical" evidence="6">
    <location>
        <begin position="7"/>
        <end position="26"/>
    </location>
</feature>
<evidence type="ECO:0000256" key="1">
    <source>
        <dbReference type="ARBA" id="ARBA00004141"/>
    </source>
</evidence>
<dbReference type="InterPro" id="IPR051401">
    <property type="entry name" value="GtrA_CellWall_Glycosyl"/>
</dbReference>
<feature type="transmembrane region" description="Helical" evidence="6">
    <location>
        <begin position="38"/>
        <end position="61"/>
    </location>
</feature>
<keyword evidence="4 6" id="KW-1133">Transmembrane helix</keyword>
<feature type="transmembrane region" description="Helical" evidence="6">
    <location>
        <begin position="177"/>
        <end position="198"/>
    </location>
</feature>
<gene>
    <name evidence="8" type="ORF">UT75_C0001G0007</name>
</gene>
<feature type="transmembrane region" description="Helical" evidence="6">
    <location>
        <begin position="142"/>
        <end position="165"/>
    </location>
</feature>
<evidence type="ECO:0000256" key="5">
    <source>
        <dbReference type="ARBA" id="ARBA00023136"/>
    </source>
</evidence>
<organism evidence="8 9">
    <name type="scientific">Candidatus Yanofskybacteria bacterium GW2011_GWE2_40_11</name>
    <dbReference type="NCBI Taxonomy" id="1619033"/>
    <lineage>
        <taxon>Bacteria</taxon>
        <taxon>Candidatus Yanofskyibacteriota</taxon>
    </lineage>
</organism>
<feature type="domain" description="GtrA/DPMS transmembrane" evidence="7">
    <location>
        <begin position="72"/>
        <end position="200"/>
    </location>
</feature>
<feature type="transmembrane region" description="Helical" evidence="6">
    <location>
        <begin position="73"/>
        <end position="96"/>
    </location>
</feature>
<evidence type="ECO:0000259" key="7">
    <source>
        <dbReference type="Pfam" id="PF04138"/>
    </source>
</evidence>
<evidence type="ECO:0000256" key="2">
    <source>
        <dbReference type="ARBA" id="ARBA00009399"/>
    </source>
</evidence>
<accession>A0A0G0QLX5</accession>
<dbReference type="EMBL" id="LBXZ01000001">
    <property type="protein sequence ID" value="KKR41103.1"/>
    <property type="molecule type" value="Genomic_DNA"/>
</dbReference>
<evidence type="ECO:0000313" key="9">
    <source>
        <dbReference type="Proteomes" id="UP000034072"/>
    </source>
</evidence>
<evidence type="ECO:0000256" key="3">
    <source>
        <dbReference type="ARBA" id="ARBA00022692"/>
    </source>
</evidence>
<protein>
    <recommendedName>
        <fullName evidence="7">GtrA/DPMS transmembrane domain-containing protein</fullName>
    </recommendedName>
</protein>
<comment type="subcellular location">
    <subcellularLocation>
        <location evidence="1">Membrane</location>
        <topology evidence="1">Multi-pass membrane protein</topology>
    </subcellularLocation>
</comment>
<dbReference type="PANTHER" id="PTHR38459">
    <property type="entry name" value="PROPHAGE BACTOPRENOL-LINKED GLUCOSE TRANSLOCASE HOMOLOG"/>
    <property type="match status" value="1"/>
</dbReference>
<dbReference type="PANTHER" id="PTHR38459:SF1">
    <property type="entry name" value="PROPHAGE BACTOPRENOL-LINKED GLUCOSE TRANSLOCASE HOMOLOG"/>
    <property type="match status" value="1"/>
</dbReference>
<dbReference type="GO" id="GO:0000271">
    <property type="term" value="P:polysaccharide biosynthetic process"/>
    <property type="evidence" value="ECO:0007669"/>
    <property type="project" value="InterPro"/>
</dbReference>
<keyword evidence="5 6" id="KW-0472">Membrane</keyword>
<dbReference type="InterPro" id="IPR007267">
    <property type="entry name" value="GtrA_DPMS_TM"/>
</dbReference>
<sequence length="206" mass="22516">MKFTKKDFVFSVITGLIAGFIGWRVLEFLGTPIFLGMNVSWLVLIIPILWIFGVNLGYFLGRWVAFFNQFGKYVAVGFTNFAVDIGVLNLLFALSGHSTGNWFTSFKTVSVIVALLTSYMWNKYWAFNASQSGEGGKEFAKFIAVTALALIVNTATASFVARFIGPQFGLDAKAWGTIASIVGSAVSLVFSFVGYKLAVFKKSATS</sequence>
<reference evidence="8 9" key="1">
    <citation type="journal article" date="2015" name="Nature">
        <title>rRNA introns, odd ribosomes, and small enigmatic genomes across a large radiation of phyla.</title>
        <authorList>
            <person name="Brown C.T."/>
            <person name="Hug L.A."/>
            <person name="Thomas B.C."/>
            <person name="Sharon I."/>
            <person name="Castelle C.J."/>
            <person name="Singh A."/>
            <person name="Wilkins M.J."/>
            <person name="Williams K.H."/>
            <person name="Banfield J.F."/>
        </authorList>
    </citation>
    <scope>NUCLEOTIDE SEQUENCE [LARGE SCALE GENOMIC DNA]</scope>
</reference>
<dbReference type="GO" id="GO:0005886">
    <property type="term" value="C:plasma membrane"/>
    <property type="evidence" value="ECO:0007669"/>
    <property type="project" value="TreeGrafter"/>
</dbReference>